<feature type="region of interest" description="Disordered" evidence="1">
    <location>
        <begin position="463"/>
        <end position="484"/>
    </location>
</feature>
<sequence>MDKSMIYKQHIPLDQFNEKISGFNCTIPTLWMANRLKSANSSLFLLSDEDLSDRSGRNIHHGKILSKICEKTRKKGIKRRTINNKSREQPRLSSNINITNEGSFMSNINLKSIKNIHQPPEKILKSRKFSFRKLDDQPTPIDPKHPPPLQNILFEDKEIPIKIRTSKNFISIKNLTQEMTQNLSQKPHRQTTALPKHRNNIHKRFEIFRHMLARSQSSHSTYNKIWIPRTELRKHPRVPHLMSNPRLDLNIEEENKESLVKGKNIVLEDKIEMIFRQAYGTQTEESQEEVKEGVEENIEISADGVRESNYGEMERGNIRKHDKDIKIKNTIKTHSNKEVLINKNSRLIKKLTKEIPMSPSSNIYSKRTSQIVSRRNSKEQNLDIQAVKNPITPPSDVIPPQAQSQPEPDIVTQDQSKSMIKTFVANVPVKDITFEREPTEKPTFFETSVDVPSHLKTSALYIKRGRDPDGPKGEPKGDCNQENLGLNTRFNKQLTADLKNFNMNPMGRKEVYQIGEHLDEYDTDSSKEIPRDSNASAPSYMKITGKGNYYNYKEFMSDYFDHRELIAMKPFDRIERIKQTREYYKPKRFN</sequence>
<proteinExistence type="predicted"/>
<dbReference type="EMBL" id="CAMPGE010023215">
    <property type="protein sequence ID" value="CAI2381180.1"/>
    <property type="molecule type" value="Genomic_DNA"/>
</dbReference>
<protein>
    <submittedName>
        <fullName evidence="2">Uncharacterized protein</fullName>
    </submittedName>
</protein>
<reference evidence="2" key="1">
    <citation type="submission" date="2023-07" db="EMBL/GenBank/DDBJ databases">
        <authorList>
            <consortium name="AG Swart"/>
            <person name="Singh M."/>
            <person name="Singh A."/>
            <person name="Seah K."/>
            <person name="Emmerich C."/>
        </authorList>
    </citation>
    <scope>NUCLEOTIDE SEQUENCE</scope>
    <source>
        <strain evidence="2">DP1</strain>
    </source>
</reference>
<evidence type="ECO:0000313" key="2">
    <source>
        <dbReference type="EMBL" id="CAI2381180.1"/>
    </source>
</evidence>
<accession>A0AAD1XY26</accession>
<feature type="compositionally biased region" description="Basic and acidic residues" evidence="1">
    <location>
        <begin position="464"/>
        <end position="479"/>
    </location>
</feature>
<name>A0AAD1XY26_EUPCR</name>
<comment type="caution">
    <text evidence="2">The sequence shown here is derived from an EMBL/GenBank/DDBJ whole genome shotgun (WGS) entry which is preliminary data.</text>
</comment>
<evidence type="ECO:0000313" key="3">
    <source>
        <dbReference type="Proteomes" id="UP001295684"/>
    </source>
</evidence>
<evidence type="ECO:0000256" key="1">
    <source>
        <dbReference type="SAM" id="MobiDB-lite"/>
    </source>
</evidence>
<dbReference type="Proteomes" id="UP001295684">
    <property type="component" value="Unassembled WGS sequence"/>
</dbReference>
<feature type="region of interest" description="Disordered" evidence="1">
    <location>
        <begin position="389"/>
        <end position="408"/>
    </location>
</feature>
<keyword evidence="3" id="KW-1185">Reference proteome</keyword>
<dbReference type="AlphaFoldDB" id="A0AAD1XY26"/>
<gene>
    <name evidence="2" type="ORF">ECRASSUSDP1_LOCUS22627</name>
</gene>
<organism evidence="2 3">
    <name type="scientific">Euplotes crassus</name>
    <dbReference type="NCBI Taxonomy" id="5936"/>
    <lineage>
        <taxon>Eukaryota</taxon>
        <taxon>Sar</taxon>
        <taxon>Alveolata</taxon>
        <taxon>Ciliophora</taxon>
        <taxon>Intramacronucleata</taxon>
        <taxon>Spirotrichea</taxon>
        <taxon>Hypotrichia</taxon>
        <taxon>Euplotida</taxon>
        <taxon>Euplotidae</taxon>
        <taxon>Moneuplotes</taxon>
    </lineage>
</organism>